<dbReference type="Proteomes" id="UP001330812">
    <property type="component" value="Chromosome"/>
</dbReference>
<protein>
    <submittedName>
        <fullName evidence="2">Uncharacterized protein</fullName>
    </submittedName>
</protein>
<accession>A0ABZ1IFU8</accession>
<gene>
    <name evidence="2" type="ORF">VSH64_11110</name>
</gene>
<organism evidence="2 3">
    <name type="scientific">Amycolatopsis rhabdoformis</name>
    <dbReference type="NCBI Taxonomy" id="1448059"/>
    <lineage>
        <taxon>Bacteria</taxon>
        <taxon>Bacillati</taxon>
        <taxon>Actinomycetota</taxon>
        <taxon>Actinomycetes</taxon>
        <taxon>Pseudonocardiales</taxon>
        <taxon>Pseudonocardiaceae</taxon>
        <taxon>Amycolatopsis</taxon>
    </lineage>
</organism>
<dbReference type="RefSeq" id="WP_326835458.1">
    <property type="nucleotide sequence ID" value="NZ_CP142149.1"/>
</dbReference>
<proteinExistence type="predicted"/>
<evidence type="ECO:0000313" key="2">
    <source>
        <dbReference type="EMBL" id="WSE32651.1"/>
    </source>
</evidence>
<reference evidence="2 3" key="1">
    <citation type="journal article" date="2015" name="Int. J. Syst. Evol. Microbiol.">
        <title>Amycolatopsis rhabdoformis sp. nov., an actinomycete isolated from a tropical forest soil.</title>
        <authorList>
            <person name="Souza W.R."/>
            <person name="Silva R.E."/>
            <person name="Goodfellow M."/>
            <person name="Busarakam K."/>
            <person name="Figueiro F.S."/>
            <person name="Ferreira D."/>
            <person name="Rodrigues-Filho E."/>
            <person name="Moraes L.A.B."/>
            <person name="Zucchi T.D."/>
        </authorList>
    </citation>
    <scope>NUCLEOTIDE SEQUENCE [LARGE SCALE GENOMIC DNA]</scope>
    <source>
        <strain evidence="2 3">NCIMB 14900</strain>
    </source>
</reference>
<keyword evidence="3" id="KW-1185">Reference proteome</keyword>
<evidence type="ECO:0000256" key="1">
    <source>
        <dbReference type="SAM" id="MobiDB-lite"/>
    </source>
</evidence>
<feature type="region of interest" description="Disordered" evidence="1">
    <location>
        <begin position="44"/>
        <end position="69"/>
    </location>
</feature>
<sequence>MTDPVPRWGLQLFGCPCSICGRPAERLWFLADSRVVSHPGGGPLCRLPNPEPEADVPAAAVPRRGRRAA</sequence>
<dbReference type="EMBL" id="CP142149">
    <property type="protein sequence ID" value="WSE32651.1"/>
    <property type="molecule type" value="Genomic_DNA"/>
</dbReference>
<evidence type="ECO:0000313" key="3">
    <source>
        <dbReference type="Proteomes" id="UP001330812"/>
    </source>
</evidence>
<name>A0ABZ1IFU8_9PSEU</name>